<dbReference type="EMBL" id="VUOC01000004">
    <property type="protein sequence ID" value="KAA2238392.1"/>
    <property type="molecule type" value="Genomic_DNA"/>
</dbReference>
<feature type="domain" description="N-acetyltransferase" evidence="2">
    <location>
        <begin position="12"/>
        <end position="99"/>
    </location>
</feature>
<reference evidence="3 4" key="1">
    <citation type="submission" date="2019-09" db="EMBL/GenBank/DDBJ databases">
        <title>Chitinophaga ginsengihumi sp. nov., isolated from soil of ginseng rhizosphere.</title>
        <authorList>
            <person name="Lee J."/>
        </authorList>
    </citation>
    <scope>NUCLEOTIDE SEQUENCE [LARGE SCALE GENOMIC DNA]</scope>
    <source>
        <strain evidence="3 4">BN140078</strain>
    </source>
</reference>
<evidence type="ECO:0000313" key="4">
    <source>
        <dbReference type="Proteomes" id="UP000324611"/>
    </source>
</evidence>
<dbReference type="CDD" id="cd04301">
    <property type="entry name" value="NAT_SF"/>
    <property type="match status" value="1"/>
</dbReference>
<dbReference type="PROSITE" id="PS51186">
    <property type="entry name" value="GNAT"/>
    <property type="match status" value="1"/>
</dbReference>
<comment type="caution">
    <text evidence="3">The sequence shown here is derived from an EMBL/GenBank/DDBJ whole genome shotgun (WGS) entry which is preliminary data.</text>
</comment>
<accession>A0A5B2VJ72</accession>
<dbReference type="AlphaFoldDB" id="A0A5B2VJ72"/>
<dbReference type="InterPro" id="IPR016181">
    <property type="entry name" value="Acyl_CoA_acyltransferase"/>
</dbReference>
<dbReference type="PROSITE" id="PS51729">
    <property type="entry name" value="GNAT_YJDJ"/>
    <property type="match status" value="1"/>
</dbReference>
<name>A0A5B2VJ72_9BACT</name>
<reference evidence="3 4" key="2">
    <citation type="submission" date="2019-09" db="EMBL/GenBank/DDBJ databases">
        <authorList>
            <person name="Jin C."/>
        </authorList>
    </citation>
    <scope>NUCLEOTIDE SEQUENCE [LARGE SCALE GENOMIC DNA]</scope>
    <source>
        <strain evidence="3 4">BN140078</strain>
    </source>
</reference>
<gene>
    <name evidence="3" type="ORF">F0L74_19365</name>
</gene>
<dbReference type="SUPFAM" id="SSF55729">
    <property type="entry name" value="Acyl-CoA N-acyltransferases (Nat)"/>
    <property type="match status" value="1"/>
</dbReference>
<protein>
    <submittedName>
        <fullName evidence="3">N-acetyltransferase</fullName>
    </submittedName>
</protein>
<evidence type="ECO:0000259" key="1">
    <source>
        <dbReference type="PROSITE" id="PS51186"/>
    </source>
</evidence>
<dbReference type="InterPro" id="IPR031165">
    <property type="entry name" value="GNAT_YJDJ"/>
</dbReference>
<proteinExistence type="predicted"/>
<organism evidence="3 4">
    <name type="scientific">Chitinophaga agrisoli</name>
    <dbReference type="NCBI Taxonomy" id="2607653"/>
    <lineage>
        <taxon>Bacteria</taxon>
        <taxon>Pseudomonadati</taxon>
        <taxon>Bacteroidota</taxon>
        <taxon>Chitinophagia</taxon>
        <taxon>Chitinophagales</taxon>
        <taxon>Chitinophagaceae</taxon>
        <taxon>Chitinophaga</taxon>
    </lineage>
</organism>
<dbReference type="Pfam" id="PF14542">
    <property type="entry name" value="Acetyltransf_CG"/>
    <property type="match status" value="1"/>
</dbReference>
<feature type="domain" description="N-acetyltransferase" evidence="1">
    <location>
        <begin position="1"/>
        <end position="101"/>
    </location>
</feature>
<keyword evidence="4" id="KW-1185">Reference proteome</keyword>
<dbReference type="Gene3D" id="3.40.630.30">
    <property type="match status" value="1"/>
</dbReference>
<keyword evidence="3" id="KW-0808">Transferase</keyword>
<dbReference type="InterPro" id="IPR000182">
    <property type="entry name" value="GNAT_dom"/>
</dbReference>
<dbReference type="Proteomes" id="UP000324611">
    <property type="component" value="Unassembled WGS sequence"/>
</dbReference>
<evidence type="ECO:0000313" key="3">
    <source>
        <dbReference type="EMBL" id="KAA2238392.1"/>
    </source>
</evidence>
<dbReference type="GO" id="GO:0016747">
    <property type="term" value="F:acyltransferase activity, transferring groups other than amino-acyl groups"/>
    <property type="evidence" value="ECO:0007669"/>
    <property type="project" value="InterPro"/>
</dbReference>
<sequence>MTIQMEKIEIHEGEKGISFFSLMVDGQEVGRMMVEITPGILNAGNTGVSLTQRKKGYGRKLISAVVDYARVNNLKIVPHCGFVSMMFNKYPEMYGDVRAKR</sequence>
<evidence type="ECO:0000259" key="2">
    <source>
        <dbReference type="PROSITE" id="PS51729"/>
    </source>
</evidence>